<evidence type="ECO:0000313" key="2">
    <source>
        <dbReference type="EMBL" id="KAF6738954.1"/>
    </source>
</evidence>
<evidence type="ECO:0000313" key="3">
    <source>
        <dbReference type="Proteomes" id="UP000646548"/>
    </source>
</evidence>
<dbReference type="EMBL" id="WKFB01000018">
    <property type="protein sequence ID" value="KAF6738954.1"/>
    <property type="molecule type" value="Genomic_DNA"/>
</dbReference>
<feature type="region of interest" description="Disordered" evidence="1">
    <location>
        <begin position="1"/>
        <end position="38"/>
    </location>
</feature>
<gene>
    <name evidence="2" type="ORF">FQA47_005932</name>
</gene>
<comment type="caution">
    <text evidence="2">The sequence shown here is derived from an EMBL/GenBank/DDBJ whole genome shotgun (WGS) entry which is preliminary data.</text>
</comment>
<proteinExistence type="predicted"/>
<organism evidence="2 3">
    <name type="scientific">Oryzias melastigma</name>
    <name type="common">Marine medaka</name>
    <dbReference type="NCBI Taxonomy" id="30732"/>
    <lineage>
        <taxon>Eukaryota</taxon>
        <taxon>Metazoa</taxon>
        <taxon>Chordata</taxon>
        <taxon>Craniata</taxon>
        <taxon>Vertebrata</taxon>
        <taxon>Euteleostomi</taxon>
        <taxon>Actinopterygii</taxon>
        <taxon>Neopterygii</taxon>
        <taxon>Teleostei</taxon>
        <taxon>Neoteleostei</taxon>
        <taxon>Acanthomorphata</taxon>
        <taxon>Ovalentaria</taxon>
        <taxon>Atherinomorphae</taxon>
        <taxon>Beloniformes</taxon>
        <taxon>Adrianichthyidae</taxon>
        <taxon>Oryziinae</taxon>
        <taxon>Oryzias</taxon>
    </lineage>
</organism>
<name>A0A834L288_ORYME</name>
<reference evidence="2" key="1">
    <citation type="journal article" name="BMC Genomics">
        <title>Long-read sequencing and de novo genome assembly of marine medaka (Oryzias melastigma).</title>
        <authorList>
            <person name="Liang P."/>
            <person name="Saqib H.S.A."/>
            <person name="Ni X."/>
            <person name="Shen Y."/>
        </authorList>
    </citation>
    <scope>NUCLEOTIDE SEQUENCE</scope>
    <source>
        <strain evidence="2">Bigg-433</strain>
    </source>
</reference>
<feature type="compositionally biased region" description="Low complexity" evidence="1">
    <location>
        <begin position="98"/>
        <end position="107"/>
    </location>
</feature>
<feature type="region of interest" description="Disordered" evidence="1">
    <location>
        <begin position="87"/>
        <end position="133"/>
    </location>
</feature>
<evidence type="ECO:0000256" key="1">
    <source>
        <dbReference type="SAM" id="MobiDB-lite"/>
    </source>
</evidence>
<dbReference type="AlphaFoldDB" id="A0A834L288"/>
<accession>A0A834L288</accession>
<feature type="compositionally biased region" description="Acidic residues" evidence="1">
    <location>
        <begin position="117"/>
        <end position="133"/>
    </location>
</feature>
<sequence>MTAPVNAGKKQPPHLPLNPQNLTNSDYREEERSSQCGSTAAAAAALQWQAVDEASLLPPLRSHFGCLLRGGDSDRLARKKPFLFVRGGESAEMQGGFPQQQQPQHQPSSRTKRNSSTEEENEGEGVEGYSDEA</sequence>
<dbReference type="Proteomes" id="UP000646548">
    <property type="component" value="Unassembled WGS sequence"/>
</dbReference>
<protein>
    <submittedName>
        <fullName evidence="2">Uncharacterized protein</fullName>
    </submittedName>
</protein>